<name>A0AAN9FC01_CROPI</name>
<sequence length="80" mass="9335">MTSILYYHDVLKRVLIASPNNMQAIQVDQISLLEECRLLERALEELHQIDPKIVDKGGYNKEEKAAIHQRYLFHTVEKVS</sequence>
<protein>
    <submittedName>
        <fullName evidence="1">Uncharacterized protein</fullName>
    </submittedName>
</protein>
<accession>A0AAN9FC01</accession>
<comment type="caution">
    <text evidence="1">The sequence shown here is derived from an EMBL/GenBank/DDBJ whole genome shotgun (WGS) entry which is preliminary data.</text>
</comment>
<evidence type="ECO:0000313" key="2">
    <source>
        <dbReference type="Proteomes" id="UP001372338"/>
    </source>
</evidence>
<reference evidence="1 2" key="1">
    <citation type="submission" date="2024-01" db="EMBL/GenBank/DDBJ databases">
        <title>The genomes of 5 underutilized Papilionoideae crops provide insights into root nodulation and disease resistanc.</title>
        <authorList>
            <person name="Yuan L."/>
        </authorList>
    </citation>
    <scope>NUCLEOTIDE SEQUENCE [LARGE SCALE GENOMIC DNA]</scope>
    <source>
        <strain evidence="1">ZHUSHIDOU_FW_LH</strain>
        <tissue evidence="1">Leaf</tissue>
    </source>
</reference>
<evidence type="ECO:0000313" key="1">
    <source>
        <dbReference type="EMBL" id="KAK7273587.1"/>
    </source>
</evidence>
<dbReference type="EMBL" id="JAYWIO010000003">
    <property type="protein sequence ID" value="KAK7273587.1"/>
    <property type="molecule type" value="Genomic_DNA"/>
</dbReference>
<dbReference type="AlphaFoldDB" id="A0AAN9FC01"/>
<proteinExistence type="predicted"/>
<dbReference type="Proteomes" id="UP001372338">
    <property type="component" value="Unassembled WGS sequence"/>
</dbReference>
<keyword evidence="2" id="KW-1185">Reference proteome</keyword>
<gene>
    <name evidence="1" type="ORF">RIF29_14643</name>
</gene>
<organism evidence="1 2">
    <name type="scientific">Crotalaria pallida</name>
    <name type="common">Smooth rattlebox</name>
    <name type="synonym">Crotalaria striata</name>
    <dbReference type="NCBI Taxonomy" id="3830"/>
    <lineage>
        <taxon>Eukaryota</taxon>
        <taxon>Viridiplantae</taxon>
        <taxon>Streptophyta</taxon>
        <taxon>Embryophyta</taxon>
        <taxon>Tracheophyta</taxon>
        <taxon>Spermatophyta</taxon>
        <taxon>Magnoliopsida</taxon>
        <taxon>eudicotyledons</taxon>
        <taxon>Gunneridae</taxon>
        <taxon>Pentapetalae</taxon>
        <taxon>rosids</taxon>
        <taxon>fabids</taxon>
        <taxon>Fabales</taxon>
        <taxon>Fabaceae</taxon>
        <taxon>Papilionoideae</taxon>
        <taxon>50 kb inversion clade</taxon>
        <taxon>genistoids sensu lato</taxon>
        <taxon>core genistoids</taxon>
        <taxon>Crotalarieae</taxon>
        <taxon>Crotalaria</taxon>
    </lineage>
</organism>